<accession>A0A9J6E898</accession>
<dbReference type="EMBL" id="JABSTU010000005">
    <property type="protein sequence ID" value="KAH8030309.1"/>
    <property type="molecule type" value="Genomic_DNA"/>
</dbReference>
<sequence>MSRIHQITLKQSSAGASLLIPDCGQALVSQGEADRRALMKDFETSFATRLLSLEATLAQRAPMADVIVGLAARLSVIEEQFGLQQCVSTAVERNVPLPAQPWFFGAQLPPLTFNGTMSWAAFLVQCESVAAVNGWTVQNKPQALIVQLHGAAVEYLEYIPQVVRSNYEALVSALEARFGKSHLLQLYLTQLKHVRQGHHDLQELAARVDSLSRKALSGCPTATMGLIAANAFVDAINNRSVQHFVCLARPIDARSDLAVALEAEIQERSQTAEDPYWRPTYTDAPSRTRHLAPTRLHNLTAVLRGYHCHDVGHFAQNCSRVIESLTNSAPPKQSFSGNYDAGHRGQDPA</sequence>
<dbReference type="AlphaFoldDB" id="A0A9J6E898"/>
<gene>
    <name evidence="2" type="ORF">HPB51_006741</name>
</gene>
<proteinExistence type="predicted"/>
<dbReference type="PANTHER" id="PTHR45823:SF1">
    <property type="entry name" value="T-SNARE COILED-COIL HOMOLOGY DOMAIN-CONTAINING PROTEIN"/>
    <property type="match status" value="1"/>
</dbReference>
<evidence type="ECO:0000256" key="1">
    <source>
        <dbReference type="SAM" id="MobiDB-lite"/>
    </source>
</evidence>
<comment type="caution">
    <text evidence="2">The sequence shown here is derived from an EMBL/GenBank/DDBJ whole genome shotgun (WGS) entry which is preliminary data.</text>
</comment>
<dbReference type="PANTHER" id="PTHR45823">
    <property type="entry name" value="T-SNARE COILED-COIL HOMOLOGY DOMAIN-CONTAINING PROTEIN"/>
    <property type="match status" value="1"/>
</dbReference>
<protein>
    <submittedName>
        <fullName evidence="2">Uncharacterized protein</fullName>
    </submittedName>
</protein>
<reference evidence="2" key="1">
    <citation type="journal article" date="2020" name="Cell">
        <title>Large-Scale Comparative Analyses of Tick Genomes Elucidate Their Genetic Diversity and Vector Capacities.</title>
        <authorList>
            <consortium name="Tick Genome and Microbiome Consortium (TIGMIC)"/>
            <person name="Jia N."/>
            <person name="Wang J."/>
            <person name="Shi W."/>
            <person name="Du L."/>
            <person name="Sun Y."/>
            <person name="Zhan W."/>
            <person name="Jiang J.F."/>
            <person name="Wang Q."/>
            <person name="Zhang B."/>
            <person name="Ji P."/>
            <person name="Bell-Sakyi L."/>
            <person name="Cui X.M."/>
            <person name="Yuan T.T."/>
            <person name="Jiang B.G."/>
            <person name="Yang W.F."/>
            <person name="Lam T.T."/>
            <person name="Chang Q.C."/>
            <person name="Ding S.J."/>
            <person name="Wang X.J."/>
            <person name="Zhu J.G."/>
            <person name="Ruan X.D."/>
            <person name="Zhao L."/>
            <person name="Wei J.T."/>
            <person name="Ye R.Z."/>
            <person name="Que T.C."/>
            <person name="Du C.H."/>
            <person name="Zhou Y.H."/>
            <person name="Cheng J.X."/>
            <person name="Dai P.F."/>
            <person name="Guo W.B."/>
            <person name="Han X.H."/>
            <person name="Huang E.J."/>
            <person name="Li L.F."/>
            <person name="Wei W."/>
            <person name="Gao Y.C."/>
            <person name="Liu J.Z."/>
            <person name="Shao H.Z."/>
            <person name="Wang X."/>
            <person name="Wang C.C."/>
            <person name="Yang T.C."/>
            <person name="Huo Q.B."/>
            <person name="Li W."/>
            <person name="Chen H.Y."/>
            <person name="Chen S.E."/>
            <person name="Zhou L.G."/>
            <person name="Ni X.B."/>
            <person name="Tian J.H."/>
            <person name="Sheng Y."/>
            <person name="Liu T."/>
            <person name="Pan Y.S."/>
            <person name="Xia L.Y."/>
            <person name="Li J."/>
            <person name="Zhao F."/>
            <person name="Cao W.C."/>
        </authorList>
    </citation>
    <scope>NUCLEOTIDE SEQUENCE</scope>
    <source>
        <strain evidence="2">Rmic-2018</strain>
    </source>
</reference>
<evidence type="ECO:0000313" key="2">
    <source>
        <dbReference type="EMBL" id="KAH8030309.1"/>
    </source>
</evidence>
<name>A0A9J6E898_RHIMP</name>
<reference evidence="2" key="2">
    <citation type="submission" date="2021-09" db="EMBL/GenBank/DDBJ databases">
        <authorList>
            <person name="Jia N."/>
            <person name="Wang J."/>
            <person name="Shi W."/>
            <person name="Du L."/>
            <person name="Sun Y."/>
            <person name="Zhan W."/>
            <person name="Jiang J."/>
            <person name="Wang Q."/>
            <person name="Zhang B."/>
            <person name="Ji P."/>
            <person name="Sakyi L.B."/>
            <person name="Cui X."/>
            <person name="Yuan T."/>
            <person name="Jiang B."/>
            <person name="Yang W."/>
            <person name="Lam T.T.-Y."/>
            <person name="Chang Q."/>
            <person name="Ding S."/>
            <person name="Wang X."/>
            <person name="Zhu J."/>
            <person name="Ruan X."/>
            <person name="Zhao L."/>
            <person name="Wei J."/>
            <person name="Que T."/>
            <person name="Du C."/>
            <person name="Cheng J."/>
            <person name="Dai P."/>
            <person name="Han X."/>
            <person name="Huang E."/>
            <person name="Gao Y."/>
            <person name="Liu J."/>
            <person name="Shao H."/>
            <person name="Ye R."/>
            <person name="Li L."/>
            <person name="Wei W."/>
            <person name="Wang X."/>
            <person name="Wang C."/>
            <person name="Huo Q."/>
            <person name="Li W."/>
            <person name="Guo W."/>
            <person name="Chen H."/>
            <person name="Chen S."/>
            <person name="Zhou L."/>
            <person name="Zhou L."/>
            <person name="Ni X."/>
            <person name="Tian J."/>
            <person name="Zhou Y."/>
            <person name="Sheng Y."/>
            <person name="Liu T."/>
            <person name="Pan Y."/>
            <person name="Xia L."/>
            <person name="Li J."/>
            <person name="Zhao F."/>
            <person name="Cao W."/>
        </authorList>
    </citation>
    <scope>NUCLEOTIDE SEQUENCE</scope>
    <source>
        <strain evidence="2">Rmic-2018</strain>
        <tissue evidence="2">Larvae</tissue>
    </source>
</reference>
<dbReference type="Proteomes" id="UP000821866">
    <property type="component" value="Chromosome 3"/>
</dbReference>
<evidence type="ECO:0000313" key="3">
    <source>
        <dbReference type="Proteomes" id="UP000821866"/>
    </source>
</evidence>
<keyword evidence="3" id="KW-1185">Reference proteome</keyword>
<feature type="region of interest" description="Disordered" evidence="1">
    <location>
        <begin position="329"/>
        <end position="349"/>
    </location>
</feature>
<organism evidence="2 3">
    <name type="scientific">Rhipicephalus microplus</name>
    <name type="common">Cattle tick</name>
    <name type="synonym">Boophilus microplus</name>
    <dbReference type="NCBI Taxonomy" id="6941"/>
    <lineage>
        <taxon>Eukaryota</taxon>
        <taxon>Metazoa</taxon>
        <taxon>Ecdysozoa</taxon>
        <taxon>Arthropoda</taxon>
        <taxon>Chelicerata</taxon>
        <taxon>Arachnida</taxon>
        <taxon>Acari</taxon>
        <taxon>Parasitiformes</taxon>
        <taxon>Ixodida</taxon>
        <taxon>Ixodoidea</taxon>
        <taxon>Ixodidae</taxon>
        <taxon>Rhipicephalinae</taxon>
        <taxon>Rhipicephalus</taxon>
        <taxon>Boophilus</taxon>
    </lineage>
</organism>